<evidence type="ECO:0000256" key="1">
    <source>
        <dbReference type="ARBA" id="ARBA00009437"/>
    </source>
</evidence>
<gene>
    <name evidence="6" type="ORF">SAMN05444390_103215</name>
</gene>
<dbReference type="Gene3D" id="1.10.10.10">
    <property type="entry name" value="Winged helix-like DNA-binding domain superfamily/Winged helix DNA-binding domain"/>
    <property type="match status" value="1"/>
</dbReference>
<dbReference type="AlphaFoldDB" id="A0A1H6C6L6"/>
<dbReference type="RefSeq" id="WP_104004063.1">
    <property type="nucleotide sequence ID" value="NZ_FNVQ01000003.1"/>
</dbReference>
<dbReference type="InterPro" id="IPR036390">
    <property type="entry name" value="WH_DNA-bd_sf"/>
</dbReference>
<evidence type="ECO:0000259" key="5">
    <source>
        <dbReference type="PROSITE" id="PS50931"/>
    </source>
</evidence>
<dbReference type="PRINTS" id="PR00039">
    <property type="entry name" value="HTHLYSR"/>
</dbReference>
<dbReference type="PROSITE" id="PS50931">
    <property type="entry name" value="HTH_LYSR"/>
    <property type="match status" value="1"/>
</dbReference>
<comment type="similarity">
    <text evidence="1">Belongs to the LysR transcriptional regulatory family.</text>
</comment>
<dbReference type="PANTHER" id="PTHR30126:SF5">
    <property type="entry name" value="HTH-TYPE TRANSCRIPTIONAL ACTIVATOR CMPR"/>
    <property type="match status" value="1"/>
</dbReference>
<dbReference type="InterPro" id="IPR000847">
    <property type="entry name" value="LysR_HTH_N"/>
</dbReference>
<dbReference type="SUPFAM" id="SSF53850">
    <property type="entry name" value="Periplasmic binding protein-like II"/>
    <property type="match status" value="1"/>
</dbReference>
<evidence type="ECO:0000256" key="3">
    <source>
        <dbReference type="ARBA" id="ARBA00023125"/>
    </source>
</evidence>
<sequence length="315" mass="35230">MPYSLNQLLNRLSFRQLQVFKAVAHHLNYSRAAEELGLTQPAVSAQIRQLEQAMGQPVFEYVGKKLYVTAAGEQLSRTVDTMFTDLERLQMQLAELDGQVRGELRLAAVSTAQYSVPYLLESFLEAYPQVDVSLTIVNRAQAVERLNTNQDHLVIMGMVPESRNLNTLPFLDNIMVPVVRSDDPLLQKENLSTQDFFNARLLMREAGSGTRHALEVWCAQNRLKLAPRLELGSNVAIKHGILAGLGVGVLPRLSVTAEIKLGQVTIPELEGFPLRRSWCVVYPASKYPTPVMQAFLDHARSSTRELAQRVYGDEA</sequence>
<evidence type="ECO:0000313" key="7">
    <source>
        <dbReference type="Proteomes" id="UP000236745"/>
    </source>
</evidence>
<dbReference type="InterPro" id="IPR005119">
    <property type="entry name" value="LysR_subst-bd"/>
</dbReference>
<name>A0A1H6C6L6_9GAMM</name>
<dbReference type="Pfam" id="PF03466">
    <property type="entry name" value="LysR_substrate"/>
    <property type="match status" value="1"/>
</dbReference>
<accession>A0A1H6C6L6</accession>
<dbReference type="GO" id="GO:0003700">
    <property type="term" value="F:DNA-binding transcription factor activity"/>
    <property type="evidence" value="ECO:0007669"/>
    <property type="project" value="InterPro"/>
</dbReference>
<evidence type="ECO:0000256" key="4">
    <source>
        <dbReference type="ARBA" id="ARBA00023163"/>
    </source>
</evidence>
<keyword evidence="7" id="KW-1185">Reference proteome</keyword>
<dbReference type="InterPro" id="IPR036388">
    <property type="entry name" value="WH-like_DNA-bd_sf"/>
</dbReference>
<protein>
    <submittedName>
        <fullName evidence="6">DNA-binding transcriptional regulator, LysR family</fullName>
    </submittedName>
</protein>
<dbReference type="Proteomes" id="UP000236745">
    <property type="component" value="Unassembled WGS sequence"/>
</dbReference>
<dbReference type="GO" id="GO:0000976">
    <property type="term" value="F:transcription cis-regulatory region binding"/>
    <property type="evidence" value="ECO:0007669"/>
    <property type="project" value="TreeGrafter"/>
</dbReference>
<dbReference type="Gene3D" id="3.40.190.290">
    <property type="match status" value="1"/>
</dbReference>
<dbReference type="OrthoDB" id="9785745at2"/>
<proteinExistence type="inferred from homology"/>
<evidence type="ECO:0000313" key="6">
    <source>
        <dbReference type="EMBL" id="SEG68377.1"/>
    </source>
</evidence>
<dbReference type="EMBL" id="FNVQ01000003">
    <property type="protein sequence ID" value="SEG68377.1"/>
    <property type="molecule type" value="Genomic_DNA"/>
</dbReference>
<reference evidence="6 7" key="1">
    <citation type="submission" date="2016-10" db="EMBL/GenBank/DDBJ databases">
        <authorList>
            <person name="de Groot N.N."/>
        </authorList>
    </citation>
    <scope>NUCLEOTIDE SEQUENCE [LARGE SCALE GENOMIC DNA]</scope>
    <source>
        <strain evidence="6 7">DSM 22012</strain>
    </source>
</reference>
<keyword evidence="3 6" id="KW-0238">DNA-binding</keyword>
<dbReference type="PANTHER" id="PTHR30126">
    <property type="entry name" value="HTH-TYPE TRANSCRIPTIONAL REGULATOR"/>
    <property type="match status" value="1"/>
</dbReference>
<organism evidence="6 7">
    <name type="scientific">Marinobacterium lutimaris</name>
    <dbReference type="NCBI Taxonomy" id="568106"/>
    <lineage>
        <taxon>Bacteria</taxon>
        <taxon>Pseudomonadati</taxon>
        <taxon>Pseudomonadota</taxon>
        <taxon>Gammaproteobacteria</taxon>
        <taxon>Oceanospirillales</taxon>
        <taxon>Oceanospirillaceae</taxon>
        <taxon>Marinobacterium</taxon>
    </lineage>
</organism>
<dbReference type="SUPFAM" id="SSF46785">
    <property type="entry name" value="Winged helix' DNA-binding domain"/>
    <property type="match status" value="1"/>
</dbReference>
<evidence type="ECO:0000256" key="2">
    <source>
        <dbReference type="ARBA" id="ARBA00023015"/>
    </source>
</evidence>
<dbReference type="Pfam" id="PF00126">
    <property type="entry name" value="HTH_1"/>
    <property type="match status" value="1"/>
</dbReference>
<keyword evidence="2" id="KW-0805">Transcription regulation</keyword>
<keyword evidence="4" id="KW-0804">Transcription</keyword>
<feature type="domain" description="HTH lysR-type" evidence="5">
    <location>
        <begin position="12"/>
        <end position="69"/>
    </location>
</feature>